<dbReference type="Gene3D" id="3.40.50.11490">
    <property type="match status" value="2"/>
</dbReference>
<gene>
    <name evidence="1" type="ORF">D1614_23725</name>
</gene>
<evidence type="ECO:0000313" key="2">
    <source>
        <dbReference type="Proteomes" id="UP000265926"/>
    </source>
</evidence>
<accession>A0A399SRT2</accession>
<sequence length="275" mass="30625">TRERLAKEAAEAEAARLAAIQAEKDKNYADAIARADNLFNEKNYDNSRTEYRAALNIKPEEAYPQQRIDEIGNILAQLSAAQKAYEDAVAKGDREFKNEGWEAAIAAYNEAKQAKADETYPDEQLAKIDSIVTTRERLAKEAAEAEAARLAAIQAEKDKNYADAIAKADNLFNEKNYDNSRTEYRAALNIKPEEAYPQQRIDEIGNILAQLSAAQKAYEDAVAKGDHEFKNEGWEAAIAAYNDAKQAKADEAYPDEQLAKIDSIVTTRERLAKEA</sequence>
<comment type="caution">
    <text evidence="1">The sequence shown here is derived from an EMBL/GenBank/DDBJ whole genome shotgun (WGS) entry which is preliminary data.</text>
</comment>
<keyword evidence="2" id="KW-1185">Reference proteome</keyword>
<dbReference type="AlphaFoldDB" id="A0A399SRT2"/>
<proteinExistence type="predicted"/>
<evidence type="ECO:0008006" key="3">
    <source>
        <dbReference type="Google" id="ProtNLM"/>
    </source>
</evidence>
<feature type="non-terminal residue" evidence="1">
    <location>
        <position position="1"/>
    </location>
</feature>
<dbReference type="RefSeq" id="WP_206610141.1">
    <property type="nucleotide sequence ID" value="NZ_QWGR01000064.1"/>
</dbReference>
<name>A0A399SRT2_9BACT</name>
<evidence type="ECO:0000313" key="1">
    <source>
        <dbReference type="EMBL" id="RIJ45172.1"/>
    </source>
</evidence>
<reference evidence="1 2" key="1">
    <citation type="submission" date="2018-08" db="EMBL/GenBank/DDBJ databases">
        <title>Pallidiluteibacterium maritimus gen. nov., sp. nov., isolated from coastal sediment.</title>
        <authorList>
            <person name="Zhou L.Y."/>
        </authorList>
    </citation>
    <scope>NUCLEOTIDE SEQUENCE [LARGE SCALE GENOMIC DNA]</scope>
    <source>
        <strain evidence="1 2">XSD2</strain>
    </source>
</reference>
<protein>
    <recommendedName>
        <fullName evidence="3">Tetratricopeptide repeat protein</fullName>
    </recommendedName>
</protein>
<feature type="non-terminal residue" evidence="1">
    <location>
        <position position="275"/>
    </location>
</feature>
<dbReference type="EMBL" id="QWGR01000064">
    <property type="protein sequence ID" value="RIJ45172.1"/>
    <property type="molecule type" value="Genomic_DNA"/>
</dbReference>
<dbReference type="Proteomes" id="UP000265926">
    <property type="component" value="Unassembled WGS sequence"/>
</dbReference>
<organism evidence="1 2">
    <name type="scientific">Maribellus luteus</name>
    <dbReference type="NCBI Taxonomy" id="2305463"/>
    <lineage>
        <taxon>Bacteria</taxon>
        <taxon>Pseudomonadati</taxon>
        <taxon>Bacteroidota</taxon>
        <taxon>Bacteroidia</taxon>
        <taxon>Marinilabiliales</taxon>
        <taxon>Prolixibacteraceae</taxon>
        <taxon>Maribellus</taxon>
    </lineage>
</organism>